<dbReference type="InterPro" id="IPR051681">
    <property type="entry name" value="Ser/Thr_Kinases-Pseudokinases"/>
</dbReference>
<comment type="caution">
    <text evidence="8">The sequence shown here is derived from an EMBL/GenBank/DDBJ whole genome shotgun (WGS) entry which is preliminary data.</text>
</comment>
<evidence type="ECO:0000256" key="1">
    <source>
        <dbReference type="ARBA" id="ARBA00022527"/>
    </source>
</evidence>
<dbReference type="Pfam" id="PF14381">
    <property type="entry name" value="EDR1_CTR1_ARMC3_pept"/>
    <property type="match status" value="1"/>
</dbReference>
<dbReference type="Pfam" id="PF07714">
    <property type="entry name" value="PK_Tyr_Ser-Thr"/>
    <property type="match status" value="1"/>
</dbReference>
<keyword evidence="9" id="KW-1185">Reference proteome</keyword>
<keyword evidence="5 6" id="KW-0067">ATP-binding</keyword>
<dbReference type="InterPro" id="IPR000719">
    <property type="entry name" value="Prot_kinase_dom"/>
</dbReference>
<keyword evidence="1" id="KW-0723">Serine/threonine-protein kinase</keyword>
<keyword evidence="2" id="KW-0808">Transferase</keyword>
<evidence type="ECO:0000256" key="5">
    <source>
        <dbReference type="ARBA" id="ARBA00022840"/>
    </source>
</evidence>
<dbReference type="CDD" id="cd13999">
    <property type="entry name" value="STKc_MAP3K-like"/>
    <property type="match status" value="1"/>
</dbReference>
<dbReference type="PROSITE" id="PS50011">
    <property type="entry name" value="PROTEIN_KINASE_DOM"/>
    <property type="match status" value="1"/>
</dbReference>
<evidence type="ECO:0000256" key="2">
    <source>
        <dbReference type="ARBA" id="ARBA00022679"/>
    </source>
</evidence>
<gene>
    <name evidence="8" type="ORF">V6N12_070047</name>
</gene>
<dbReference type="Gene3D" id="1.10.510.10">
    <property type="entry name" value="Transferase(Phosphotransferase) domain 1"/>
    <property type="match status" value="1"/>
</dbReference>
<dbReference type="EMBL" id="JBBPBM010000006">
    <property type="protein sequence ID" value="KAK8579737.1"/>
    <property type="molecule type" value="Genomic_DNA"/>
</dbReference>
<proteinExistence type="predicted"/>
<dbReference type="InterPro" id="IPR008271">
    <property type="entry name" value="Ser/Thr_kinase_AS"/>
</dbReference>
<sequence length="796" mass="89402">MYGDQSDSSYGLQIQANDFEHQLQCKEMMASFNRSWAQQTEESYQLQLALALRVSSLAASAADSNFLDFGSDANSNRVSSSAASSSSSSFQHVSHRFWVNGILSYFDRIPDGFYLVNGMDPYAWTISADQGEIGQMPSLESLKGIDPHDDLSITVVLIDRLRDPSLKELQNWVLNISSSWISTKEAINQLACFVCNQMGGAASSEEGVYRHWKECTEVLKNCLGSIVFPIGSLSSGLCVHRVLLFKVLADLVNLPCRITKGCKYCRREDASSCLVQLGPDREYLVDLFEEPGALSQPDSSLNGTSSIVVSSPLCHPRFKLVETATSIKTLAKLYFIDNQSHKHARGDASSDIASNQAEQIGAQPRKAFDINYFEKNSLVSTLSNSNNETSVSPQHQRTTRNIGCDRDIQMQNSSKLLPSSVTSQMRKDVYQALPFSDPRQCTMNFRQSDDPVTCFDQEDLNIPWSELVLKEKIGAGSFGTVHRAEFRGCEVAVKILMEQDFHIERFREFLREVAIMKCLRHPNIVLFMGAVTQPPKLSIVTEYLSRGSLFRLLQMPDAWRVLDERQRLNMALDVARGMNYLHQLKPPIVHRDLKSPNLLVDSNYTVKVCDFGLSRSKANTFLSSKTAAGTPEWMAPEVLCDENSNEKSDVYSFGVVLWELMTLQQPWKQLNPPQVVAAVGFKGKRLEIPNNVNRAVASLIKLCWAHEPSERPPFSHVIEYCMMAETWMHEIYGKSEKRGSSELTKFIRIRKNRTSLVSSCQAAEPSISVYILVPSNSIPSQFKLFVFYGLNFDTLM</sequence>
<evidence type="ECO:0000313" key="8">
    <source>
        <dbReference type="EMBL" id="KAK8579737.1"/>
    </source>
</evidence>
<feature type="domain" description="Protein kinase" evidence="7">
    <location>
        <begin position="467"/>
        <end position="732"/>
    </location>
</feature>
<dbReference type="InterPro" id="IPR011009">
    <property type="entry name" value="Kinase-like_dom_sf"/>
</dbReference>
<feature type="binding site" evidence="6">
    <location>
        <position position="494"/>
    </location>
    <ligand>
        <name>ATP</name>
        <dbReference type="ChEBI" id="CHEBI:30616"/>
    </ligand>
</feature>
<evidence type="ECO:0000256" key="4">
    <source>
        <dbReference type="ARBA" id="ARBA00022777"/>
    </source>
</evidence>
<evidence type="ECO:0000256" key="6">
    <source>
        <dbReference type="PROSITE-ProRule" id="PRU10141"/>
    </source>
</evidence>
<evidence type="ECO:0000259" key="7">
    <source>
        <dbReference type="PROSITE" id="PS50011"/>
    </source>
</evidence>
<dbReference type="PANTHER" id="PTHR44329">
    <property type="entry name" value="SERINE/THREONINE-PROTEIN KINASE TNNI3K-RELATED"/>
    <property type="match status" value="1"/>
</dbReference>
<dbReference type="Proteomes" id="UP001472677">
    <property type="component" value="Unassembled WGS sequence"/>
</dbReference>
<dbReference type="PROSITE" id="PS00107">
    <property type="entry name" value="PROTEIN_KINASE_ATP"/>
    <property type="match status" value="1"/>
</dbReference>
<dbReference type="InterPro" id="IPR001245">
    <property type="entry name" value="Ser-Thr/Tyr_kinase_cat_dom"/>
</dbReference>
<evidence type="ECO:0000313" key="9">
    <source>
        <dbReference type="Proteomes" id="UP001472677"/>
    </source>
</evidence>
<dbReference type="PRINTS" id="PR00109">
    <property type="entry name" value="TYRKINASE"/>
</dbReference>
<evidence type="ECO:0000256" key="3">
    <source>
        <dbReference type="ARBA" id="ARBA00022741"/>
    </source>
</evidence>
<dbReference type="SMART" id="SM00220">
    <property type="entry name" value="S_TKc"/>
    <property type="match status" value="1"/>
</dbReference>
<organism evidence="8 9">
    <name type="scientific">Hibiscus sabdariffa</name>
    <name type="common">roselle</name>
    <dbReference type="NCBI Taxonomy" id="183260"/>
    <lineage>
        <taxon>Eukaryota</taxon>
        <taxon>Viridiplantae</taxon>
        <taxon>Streptophyta</taxon>
        <taxon>Embryophyta</taxon>
        <taxon>Tracheophyta</taxon>
        <taxon>Spermatophyta</taxon>
        <taxon>Magnoliopsida</taxon>
        <taxon>eudicotyledons</taxon>
        <taxon>Gunneridae</taxon>
        <taxon>Pentapetalae</taxon>
        <taxon>rosids</taxon>
        <taxon>malvids</taxon>
        <taxon>Malvales</taxon>
        <taxon>Malvaceae</taxon>
        <taxon>Malvoideae</taxon>
        <taxon>Hibiscus</taxon>
    </lineage>
</organism>
<dbReference type="InterPro" id="IPR017441">
    <property type="entry name" value="Protein_kinase_ATP_BS"/>
</dbReference>
<accession>A0ABR2FFN5</accession>
<protein>
    <recommendedName>
        <fullName evidence="7">Protein kinase domain-containing protein</fullName>
    </recommendedName>
</protein>
<reference evidence="8 9" key="1">
    <citation type="journal article" date="2024" name="G3 (Bethesda)">
        <title>Genome assembly of Hibiscus sabdariffa L. provides insights into metabolisms of medicinal natural products.</title>
        <authorList>
            <person name="Kim T."/>
        </authorList>
    </citation>
    <scope>NUCLEOTIDE SEQUENCE [LARGE SCALE GENOMIC DNA]</scope>
    <source>
        <strain evidence="8">TK-2024</strain>
        <tissue evidence="8">Old leaves</tissue>
    </source>
</reference>
<dbReference type="SUPFAM" id="SSF56112">
    <property type="entry name" value="Protein kinase-like (PK-like)"/>
    <property type="match status" value="1"/>
</dbReference>
<name>A0ABR2FFN5_9ROSI</name>
<keyword evidence="4" id="KW-0418">Kinase</keyword>
<dbReference type="InterPro" id="IPR055164">
    <property type="entry name" value="EDR1/CTR1/ARMC3-like_pept-like"/>
</dbReference>
<dbReference type="PROSITE" id="PS00108">
    <property type="entry name" value="PROTEIN_KINASE_ST"/>
    <property type="match status" value="1"/>
</dbReference>
<dbReference type="Gene3D" id="3.30.200.20">
    <property type="entry name" value="Phosphorylase Kinase, domain 1"/>
    <property type="match status" value="1"/>
</dbReference>
<dbReference type="PANTHER" id="PTHR44329:SF300">
    <property type="entry name" value="SERINE_THREONINE-PROTEIN KINASE CTR1-LIKE"/>
    <property type="match status" value="1"/>
</dbReference>
<keyword evidence="3 6" id="KW-0547">Nucleotide-binding</keyword>